<feature type="transmembrane region" description="Helical" evidence="12">
    <location>
        <begin position="260"/>
        <end position="284"/>
    </location>
</feature>
<keyword evidence="9" id="KW-0325">Glycoprotein</keyword>
<keyword evidence="4" id="KW-0430">Lectin</keyword>
<feature type="signal peptide" evidence="13">
    <location>
        <begin position="1"/>
        <end position="19"/>
    </location>
</feature>
<keyword evidence="16" id="KW-1185">Reference proteome</keyword>
<dbReference type="GO" id="GO:0030246">
    <property type="term" value="F:carbohydrate binding"/>
    <property type="evidence" value="ECO:0007669"/>
    <property type="project" value="UniProtKB-KW"/>
</dbReference>
<dbReference type="InterPro" id="IPR013783">
    <property type="entry name" value="Ig-like_fold"/>
</dbReference>
<dbReference type="InterPro" id="IPR003599">
    <property type="entry name" value="Ig_sub"/>
</dbReference>
<dbReference type="PANTHER" id="PTHR12035:SF132">
    <property type="entry name" value="MYELOID CELL SURFACE ANTIGEN CD33"/>
    <property type="match status" value="1"/>
</dbReference>
<comment type="similarity">
    <text evidence="11">Belongs to the immunoglobulin superfamily. SIGLEC (sialic acid binding Ig-like lectin) family.</text>
</comment>
<accession>A0A2K6SWM4</accession>
<feature type="domain" description="Ig-like" evidence="14">
    <location>
        <begin position="5"/>
        <end position="138"/>
    </location>
</feature>
<dbReference type="PROSITE" id="PS50835">
    <property type="entry name" value="IG_LIKE"/>
    <property type="match status" value="2"/>
</dbReference>
<evidence type="ECO:0000256" key="4">
    <source>
        <dbReference type="ARBA" id="ARBA00022734"/>
    </source>
</evidence>
<evidence type="ECO:0000256" key="8">
    <source>
        <dbReference type="ARBA" id="ARBA00023157"/>
    </source>
</evidence>
<dbReference type="AlphaFoldDB" id="A0A2K6SWM4"/>
<keyword evidence="10" id="KW-0393">Immunoglobulin domain</keyword>
<feature type="domain" description="Ig-like" evidence="14">
    <location>
        <begin position="148"/>
        <end position="231"/>
    </location>
</feature>
<dbReference type="OMA" id="NTDISCK"/>
<dbReference type="InterPro" id="IPR013106">
    <property type="entry name" value="Ig_V-set"/>
</dbReference>
<evidence type="ECO:0000256" key="3">
    <source>
        <dbReference type="ARBA" id="ARBA00022729"/>
    </source>
</evidence>
<dbReference type="Pfam" id="PF00047">
    <property type="entry name" value="ig"/>
    <property type="match status" value="1"/>
</dbReference>
<dbReference type="SMART" id="SM00409">
    <property type="entry name" value="IG"/>
    <property type="match status" value="2"/>
</dbReference>
<dbReference type="InterPro" id="IPR013151">
    <property type="entry name" value="Immunoglobulin_dom"/>
</dbReference>
<protein>
    <recommendedName>
        <fullName evidence="14">Ig-like domain-containing protein</fullName>
    </recommendedName>
</protein>
<dbReference type="FunFam" id="2.60.40.10:FF:000829">
    <property type="entry name" value="Sialic acid-binding Ig-like lectin 8"/>
    <property type="match status" value="1"/>
</dbReference>
<keyword evidence="3 13" id="KW-0732">Signal</keyword>
<dbReference type="GO" id="GO:0007155">
    <property type="term" value="P:cell adhesion"/>
    <property type="evidence" value="ECO:0007669"/>
    <property type="project" value="UniProtKB-KW"/>
</dbReference>
<evidence type="ECO:0000256" key="10">
    <source>
        <dbReference type="ARBA" id="ARBA00023319"/>
    </source>
</evidence>
<organism evidence="15 16">
    <name type="scientific">Saimiri boliviensis boliviensis</name>
    <name type="common">Bolivian squirrel monkey</name>
    <dbReference type="NCBI Taxonomy" id="39432"/>
    <lineage>
        <taxon>Eukaryota</taxon>
        <taxon>Metazoa</taxon>
        <taxon>Chordata</taxon>
        <taxon>Craniata</taxon>
        <taxon>Vertebrata</taxon>
        <taxon>Euteleostomi</taxon>
        <taxon>Mammalia</taxon>
        <taxon>Eutheria</taxon>
        <taxon>Euarchontoglires</taxon>
        <taxon>Primates</taxon>
        <taxon>Haplorrhini</taxon>
        <taxon>Platyrrhini</taxon>
        <taxon>Cebidae</taxon>
        <taxon>Saimiriinae</taxon>
        <taxon>Saimiri</taxon>
    </lineage>
</organism>
<keyword evidence="6 12" id="KW-1133">Transmembrane helix</keyword>
<dbReference type="STRING" id="39432.ENSSBOP00000011772"/>
<evidence type="ECO:0000256" key="5">
    <source>
        <dbReference type="ARBA" id="ARBA00022889"/>
    </source>
</evidence>
<dbReference type="SUPFAM" id="SSF48726">
    <property type="entry name" value="Immunoglobulin"/>
    <property type="match status" value="2"/>
</dbReference>
<evidence type="ECO:0000256" key="9">
    <source>
        <dbReference type="ARBA" id="ARBA00023180"/>
    </source>
</evidence>
<evidence type="ECO:0000256" key="6">
    <source>
        <dbReference type="ARBA" id="ARBA00022989"/>
    </source>
</evidence>
<evidence type="ECO:0000313" key="16">
    <source>
        <dbReference type="Proteomes" id="UP000233220"/>
    </source>
</evidence>
<dbReference type="Ensembl" id="ENSSBOT00000028559.1">
    <property type="protein sequence ID" value="ENSSBOP00000011772.1"/>
    <property type="gene ID" value="ENSSBOG00000022720.1"/>
</dbReference>
<dbReference type="FunFam" id="2.60.40.10:FF:000912">
    <property type="entry name" value="Myeloid cell surface antigen CD33"/>
    <property type="match status" value="1"/>
</dbReference>
<dbReference type="PANTHER" id="PTHR12035">
    <property type="entry name" value="SIALIC ACID BINDING IMMUNOGLOBULIN-LIKE LECTIN"/>
    <property type="match status" value="1"/>
</dbReference>
<sequence length="306" mass="33896">MLLLPLLLPLPLLWAGALTQYAGFRLEVPESVRVQEGLCVFVHCSVFYIQYDWKDSTPAYGYWFREGVSLDQDMPVATNNSTQKVQKETQGRFHLFGDPGRNNCSLSIRDARRKDNGSYFFRLERGRIKLSYTSYQLSVHVTALTHKPDILIPEFLKSGHPSNLTCSVPWACEQGTPPIFSWMSAAPTSLGPRTLHSSVLMITPRPQDHGTNLTCQVMFPGAGVATERIIQLSVSYPKMNPAIEASLEDGTGKSGTVAEVVVLAVGVVAVKILLLCLCLIILSVNFYKKAAVRAVEVQENVYTVMD</sequence>
<dbReference type="InterPro" id="IPR036179">
    <property type="entry name" value="Ig-like_dom_sf"/>
</dbReference>
<evidence type="ECO:0000256" key="13">
    <source>
        <dbReference type="SAM" id="SignalP"/>
    </source>
</evidence>
<feature type="chain" id="PRO_5014475629" description="Ig-like domain-containing protein" evidence="13">
    <location>
        <begin position="20"/>
        <end position="306"/>
    </location>
</feature>
<dbReference type="InterPro" id="IPR007110">
    <property type="entry name" value="Ig-like_dom"/>
</dbReference>
<evidence type="ECO:0000256" key="11">
    <source>
        <dbReference type="ARBA" id="ARBA00038361"/>
    </source>
</evidence>
<dbReference type="InterPro" id="IPR051036">
    <property type="entry name" value="SIGLEC"/>
</dbReference>
<reference evidence="15" key="2">
    <citation type="submission" date="2025-09" db="UniProtKB">
        <authorList>
            <consortium name="Ensembl"/>
        </authorList>
    </citation>
    <scope>IDENTIFICATION</scope>
</reference>
<dbReference type="Pfam" id="PF07686">
    <property type="entry name" value="V-set"/>
    <property type="match status" value="1"/>
</dbReference>
<evidence type="ECO:0000256" key="1">
    <source>
        <dbReference type="ARBA" id="ARBA00004479"/>
    </source>
</evidence>
<keyword evidence="8" id="KW-1015">Disulfide bond</keyword>
<dbReference type="GO" id="GO:0005886">
    <property type="term" value="C:plasma membrane"/>
    <property type="evidence" value="ECO:0007669"/>
    <property type="project" value="TreeGrafter"/>
</dbReference>
<dbReference type="GeneTree" id="ENSGT01150000286907"/>
<proteinExistence type="inferred from homology"/>
<dbReference type="GO" id="GO:0033691">
    <property type="term" value="F:sialic acid binding"/>
    <property type="evidence" value="ECO:0007669"/>
    <property type="project" value="TreeGrafter"/>
</dbReference>
<keyword evidence="2 12" id="KW-0812">Transmembrane</keyword>
<evidence type="ECO:0000259" key="14">
    <source>
        <dbReference type="PROSITE" id="PS50835"/>
    </source>
</evidence>
<dbReference type="Proteomes" id="UP000233220">
    <property type="component" value="Unplaced"/>
</dbReference>
<evidence type="ECO:0000256" key="2">
    <source>
        <dbReference type="ARBA" id="ARBA00022692"/>
    </source>
</evidence>
<evidence type="ECO:0000256" key="7">
    <source>
        <dbReference type="ARBA" id="ARBA00023136"/>
    </source>
</evidence>
<keyword evidence="7 12" id="KW-0472">Membrane</keyword>
<evidence type="ECO:0000313" key="15">
    <source>
        <dbReference type="Ensembl" id="ENSSBOP00000011772.1"/>
    </source>
</evidence>
<dbReference type="Gene3D" id="2.60.40.10">
    <property type="entry name" value="Immunoglobulins"/>
    <property type="match status" value="2"/>
</dbReference>
<evidence type="ECO:0000256" key="12">
    <source>
        <dbReference type="SAM" id="Phobius"/>
    </source>
</evidence>
<reference evidence="15" key="1">
    <citation type="submission" date="2025-08" db="UniProtKB">
        <authorList>
            <consortium name="Ensembl"/>
        </authorList>
    </citation>
    <scope>IDENTIFICATION</scope>
</reference>
<name>A0A2K6SWM4_SAIBB</name>
<comment type="subcellular location">
    <subcellularLocation>
        <location evidence="1">Membrane</location>
        <topology evidence="1">Single-pass type I membrane protein</topology>
    </subcellularLocation>
</comment>
<keyword evidence="5" id="KW-0130">Cell adhesion</keyword>